<feature type="compositionally biased region" description="Low complexity" evidence="1">
    <location>
        <begin position="187"/>
        <end position="196"/>
    </location>
</feature>
<dbReference type="HOGENOM" id="CLU_1250748_0_0_1"/>
<keyword evidence="3" id="KW-0732">Signal</keyword>
<keyword evidence="2" id="KW-0472">Membrane</keyword>
<accession>A0A067SXS2</accession>
<proteinExistence type="predicted"/>
<keyword evidence="5" id="KW-1185">Reference proteome</keyword>
<organism evidence="4 5">
    <name type="scientific">Galerina marginata (strain CBS 339.88)</name>
    <dbReference type="NCBI Taxonomy" id="685588"/>
    <lineage>
        <taxon>Eukaryota</taxon>
        <taxon>Fungi</taxon>
        <taxon>Dikarya</taxon>
        <taxon>Basidiomycota</taxon>
        <taxon>Agaricomycotina</taxon>
        <taxon>Agaricomycetes</taxon>
        <taxon>Agaricomycetidae</taxon>
        <taxon>Agaricales</taxon>
        <taxon>Agaricineae</taxon>
        <taxon>Strophariaceae</taxon>
        <taxon>Galerina</taxon>
    </lineage>
</organism>
<protein>
    <recommendedName>
        <fullName evidence="6">CUB domain-containing protein</fullName>
    </recommendedName>
</protein>
<dbReference type="AlphaFoldDB" id="A0A067SXS2"/>
<dbReference type="EMBL" id="KL142382">
    <property type="protein sequence ID" value="KDR74852.1"/>
    <property type="molecule type" value="Genomic_DNA"/>
</dbReference>
<feature type="transmembrane region" description="Helical" evidence="2">
    <location>
        <begin position="203"/>
        <end position="220"/>
    </location>
</feature>
<name>A0A067SXS2_GALM3</name>
<evidence type="ECO:0000313" key="4">
    <source>
        <dbReference type="EMBL" id="KDR74852.1"/>
    </source>
</evidence>
<dbReference type="OrthoDB" id="3234968at2759"/>
<keyword evidence="2" id="KW-0812">Transmembrane</keyword>
<keyword evidence="2" id="KW-1133">Transmembrane helix</keyword>
<evidence type="ECO:0000256" key="3">
    <source>
        <dbReference type="SAM" id="SignalP"/>
    </source>
</evidence>
<feature type="signal peptide" evidence="3">
    <location>
        <begin position="1"/>
        <end position="22"/>
    </location>
</feature>
<dbReference type="Proteomes" id="UP000027222">
    <property type="component" value="Unassembled WGS sequence"/>
</dbReference>
<sequence length="221" mass="23471">MAFNYRFTVCTLFYLFFRCAAALENVTVGATDASIFYYTKIDWNSAACGKETCARGAFASFTFTGVAIYVSLFPLHPRPGEISPVTVNLDGTNSYMAPGLPDFPSGDSCLYTWFSQEGLENAEHSIKLTYEVGPQDPAAAKGCIGISRFIYTTDDSTPVITLSTKAGTSTTDGVANTRTAASGGQPSVTPKSSTSSSMTRTQHVLATIFGVVLGVIGIAVR</sequence>
<feature type="region of interest" description="Disordered" evidence="1">
    <location>
        <begin position="166"/>
        <end position="196"/>
    </location>
</feature>
<dbReference type="Gene3D" id="2.60.120.260">
    <property type="entry name" value="Galactose-binding domain-like"/>
    <property type="match status" value="1"/>
</dbReference>
<evidence type="ECO:0000256" key="1">
    <source>
        <dbReference type="SAM" id="MobiDB-lite"/>
    </source>
</evidence>
<evidence type="ECO:0000256" key="2">
    <source>
        <dbReference type="SAM" id="Phobius"/>
    </source>
</evidence>
<evidence type="ECO:0008006" key="6">
    <source>
        <dbReference type="Google" id="ProtNLM"/>
    </source>
</evidence>
<gene>
    <name evidence="4" type="ORF">GALMADRAFT_565238</name>
</gene>
<evidence type="ECO:0000313" key="5">
    <source>
        <dbReference type="Proteomes" id="UP000027222"/>
    </source>
</evidence>
<reference evidence="5" key="1">
    <citation type="journal article" date="2014" name="Proc. Natl. Acad. Sci. U.S.A.">
        <title>Extensive sampling of basidiomycete genomes demonstrates inadequacy of the white-rot/brown-rot paradigm for wood decay fungi.</title>
        <authorList>
            <person name="Riley R."/>
            <person name="Salamov A.A."/>
            <person name="Brown D.W."/>
            <person name="Nagy L.G."/>
            <person name="Floudas D."/>
            <person name="Held B.W."/>
            <person name="Levasseur A."/>
            <person name="Lombard V."/>
            <person name="Morin E."/>
            <person name="Otillar R."/>
            <person name="Lindquist E.A."/>
            <person name="Sun H."/>
            <person name="LaButti K.M."/>
            <person name="Schmutz J."/>
            <person name="Jabbour D."/>
            <person name="Luo H."/>
            <person name="Baker S.E."/>
            <person name="Pisabarro A.G."/>
            <person name="Walton J.D."/>
            <person name="Blanchette R.A."/>
            <person name="Henrissat B."/>
            <person name="Martin F."/>
            <person name="Cullen D."/>
            <person name="Hibbett D.S."/>
            <person name="Grigoriev I.V."/>
        </authorList>
    </citation>
    <scope>NUCLEOTIDE SEQUENCE [LARGE SCALE GENOMIC DNA]</scope>
    <source>
        <strain evidence="5">CBS 339.88</strain>
    </source>
</reference>
<feature type="compositionally biased region" description="Polar residues" evidence="1">
    <location>
        <begin position="166"/>
        <end position="186"/>
    </location>
</feature>
<feature type="chain" id="PRO_5001646338" description="CUB domain-containing protein" evidence="3">
    <location>
        <begin position="23"/>
        <end position="221"/>
    </location>
</feature>